<dbReference type="Proteomes" id="UP001430848">
    <property type="component" value="Unassembled WGS sequence"/>
</dbReference>
<gene>
    <name evidence="1" type="ORF">SLS63_014185</name>
</gene>
<dbReference type="EMBL" id="JAKNSF020000249">
    <property type="protein sequence ID" value="KAK7705125.1"/>
    <property type="molecule type" value="Genomic_DNA"/>
</dbReference>
<evidence type="ECO:0008006" key="3">
    <source>
        <dbReference type="Google" id="ProtNLM"/>
    </source>
</evidence>
<feature type="non-terminal residue" evidence="1">
    <location>
        <position position="1"/>
    </location>
</feature>
<evidence type="ECO:0000313" key="2">
    <source>
        <dbReference type="Proteomes" id="UP001430848"/>
    </source>
</evidence>
<accession>A0ABR1NLN7</accession>
<reference evidence="1 2" key="1">
    <citation type="submission" date="2024-02" db="EMBL/GenBank/DDBJ databases">
        <title>De novo assembly and annotation of 12 fungi associated with fruit tree decline syndrome in Ontario, Canada.</title>
        <authorList>
            <person name="Sulman M."/>
            <person name="Ellouze W."/>
            <person name="Ilyukhin E."/>
        </authorList>
    </citation>
    <scope>NUCLEOTIDE SEQUENCE [LARGE SCALE GENOMIC DNA]</scope>
    <source>
        <strain evidence="1 2">M169</strain>
    </source>
</reference>
<organism evidence="1 2">
    <name type="scientific">Diaporthe eres</name>
    <name type="common">Phomopsis oblonga</name>
    <dbReference type="NCBI Taxonomy" id="83184"/>
    <lineage>
        <taxon>Eukaryota</taxon>
        <taxon>Fungi</taxon>
        <taxon>Dikarya</taxon>
        <taxon>Ascomycota</taxon>
        <taxon>Pezizomycotina</taxon>
        <taxon>Sordariomycetes</taxon>
        <taxon>Sordariomycetidae</taxon>
        <taxon>Diaporthales</taxon>
        <taxon>Diaporthaceae</taxon>
        <taxon>Diaporthe</taxon>
        <taxon>Diaporthe eres species complex</taxon>
    </lineage>
</organism>
<sequence>AKVYKYQFRRWGIRKNIKRHEALELAMGKDSSSIFWPDVRDDEYASRIDRHLKKSINRSKSTSTQAQTWITAYARQFTNPPRRLRGPDTLEKIETASYYLHVYITSHHEMESWYHTGPFFEEQEIFSSVFVRGLERLSRNDQQHLAFKDINLAFDYLKLMVERNHPLVYIRLMATAGAFIQYPKSDICKSICRSLSDYIRKLSLIIHGTNHPLNHTWGEVLHLSSAEGPESFVLGVGVDLAKKCMSSKHNYAMGFFDIAKWVPSDARGLDEASLRGALMEMASRPDLVSKAQETRLALAELLLDQHRISEGYHFYTEAMAYQDVDPVRRASKEFWTAELKWRAGNTWASIDTLKSALVYAEAESMRGIGEAGELKEQIEEVLRRRQSLV</sequence>
<comment type="caution">
    <text evidence="1">The sequence shown here is derived from an EMBL/GenBank/DDBJ whole genome shotgun (WGS) entry which is preliminary data.</text>
</comment>
<protein>
    <recommendedName>
        <fullName evidence="3">Clr5 domain-containing protein</fullName>
    </recommendedName>
</protein>
<evidence type="ECO:0000313" key="1">
    <source>
        <dbReference type="EMBL" id="KAK7705125.1"/>
    </source>
</evidence>
<name>A0ABR1NLN7_DIAER</name>
<proteinExistence type="predicted"/>
<keyword evidence="2" id="KW-1185">Reference proteome</keyword>